<feature type="non-terminal residue" evidence="1">
    <location>
        <position position="327"/>
    </location>
</feature>
<name>A0A699KVV8_TANCI</name>
<dbReference type="EMBL" id="BKCJ010555922">
    <property type="protein sequence ID" value="GFB11822.1"/>
    <property type="molecule type" value="Genomic_DNA"/>
</dbReference>
<sequence>MSQEIVRIVVNSVDILDVSKLKNNMDAHEDYLKKIIEYTDTIRGFIKRARKQNPSEIPKCYVDKNDFKIPIKQLHIDNDQLLNQIMSQEIVRIVVNSVDILDVSKSQSVEKVKKDIDEIETINIELEHSAEKLLFKNGNLKKEREHLKSIYEEQFDSIKKTCVRSKEHSDSLIDQINAKSVKNSDLNAQLQEKVFAIAALKNKLRKLKGKNIVDTAVSTPITTIIALGMFKLYIEPIFHRLKNNMDAHEDYLKKIIEYTDTIRGFIKRARKQNPSEPLLHSACRFAKHVQELLDYVSKTCPNLAKPSRKLVVVTPLNKDKRVRFADP</sequence>
<reference evidence="1" key="1">
    <citation type="journal article" date="2019" name="Sci. Rep.">
        <title>Draft genome of Tanacetum cinerariifolium, the natural source of mosquito coil.</title>
        <authorList>
            <person name="Yamashiro T."/>
            <person name="Shiraishi A."/>
            <person name="Satake H."/>
            <person name="Nakayama K."/>
        </authorList>
    </citation>
    <scope>NUCLEOTIDE SEQUENCE</scope>
</reference>
<proteinExistence type="predicted"/>
<protein>
    <submittedName>
        <fullName evidence="1">Uncharacterized protein</fullName>
    </submittedName>
</protein>
<accession>A0A699KVV8</accession>
<dbReference type="AlphaFoldDB" id="A0A699KVV8"/>
<organism evidence="1">
    <name type="scientific">Tanacetum cinerariifolium</name>
    <name type="common">Dalmatian daisy</name>
    <name type="synonym">Chrysanthemum cinerariifolium</name>
    <dbReference type="NCBI Taxonomy" id="118510"/>
    <lineage>
        <taxon>Eukaryota</taxon>
        <taxon>Viridiplantae</taxon>
        <taxon>Streptophyta</taxon>
        <taxon>Embryophyta</taxon>
        <taxon>Tracheophyta</taxon>
        <taxon>Spermatophyta</taxon>
        <taxon>Magnoliopsida</taxon>
        <taxon>eudicotyledons</taxon>
        <taxon>Gunneridae</taxon>
        <taxon>Pentapetalae</taxon>
        <taxon>asterids</taxon>
        <taxon>campanulids</taxon>
        <taxon>Asterales</taxon>
        <taxon>Asteraceae</taxon>
        <taxon>Asteroideae</taxon>
        <taxon>Anthemideae</taxon>
        <taxon>Anthemidinae</taxon>
        <taxon>Tanacetum</taxon>
    </lineage>
</organism>
<gene>
    <name evidence="1" type="ORF">Tci_683793</name>
</gene>
<evidence type="ECO:0000313" key="1">
    <source>
        <dbReference type="EMBL" id="GFB11822.1"/>
    </source>
</evidence>
<comment type="caution">
    <text evidence="1">The sequence shown here is derived from an EMBL/GenBank/DDBJ whole genome shotgun (WGS) entry which is preliminary data.</text>
</comment>